<comment type="caution">
    <text evidence="1">The sequence shown here is derived from an EMBL/GenBank/DDBJ whole genome shotgun (WGS) entry which is preliminary data.</text>
</comment>
<gene>
    <name evidence="1" type="ORF">CEXT_271371</name>
</gene>
<name>A0AAV4U1U6_CAEEX</name>
<proteinExistence type="predicted"/>
<dbReference type="Proteomes" id="UP001054945">
    <property type="component" value="Unassembled WGS sequence"/>
</dbReference>
<evidence type="ECO:0000313" key="2">
    <source>
        <dbReference type="Proteomes" id="UP001054945"/>
    </source>
</evidence>
<dbReference type="EMBL" id="BPLR01012158">
    <property type="protein sequence ID" value="GIY51764.1"/>
    <property type="molecule type" value="Genomic_DNA"/>
</dbReference>
<organism evidence="1 2">
    <name type="scientific">Caerostris extrusa</name>
    <name type="common">Bark spider</name>
    <name type="synonym">Caerostris bankana</name>
    <dbReference type="NCBI Taxonomy" id="172846"/>
    <lineage>
        <taxon>Eukaryota</taxon>
        <taxon>Metazoa</taxon>
        <taxon>Ecdysozoa</taxon>
        <taxon>Arthropoda</taxon>
        <taxon>Chelicerata</taxon>
        <taxon>Arachnida</taxon>
        <taxon>Araneae</taxon>
        <taxon>Araneomorphae</taxon>
        <taxon>Entelegynae</taxon>
        <taxon>Araneoidea</taxon>
        <taxon>Araneidae</taxon>
        <taxon>Caerostris</taxon>
    </lineage>
</organism>
<protein>
    <submittedName>
        <fullName evidence="1">Uncharacterized protein</fullName>
    </submittedName>
</protein>
<keyword evidence="2" id="KW-1185">Reference proteome</keyword>
<evidence type="ECO:0000313" key="1">
    <source>
        <dbReference type="EMBL" id="GIY51764.1"/>
    </source>
</evidence>
<dbReference type="AlphaFoldDB" id="A0AAV4U1U6"/>
<sequence>MELVASQGLKAITQHQPRCLLRALQLAQHLKGWGRFGPGVGGEIGHSVVGECALHLRCRESCDFFRRQEFHIIGKLLCPCPCRVDGPQKRMDQVLSTLERIDFHFRPERNISIFLKF</sequence>
<accession>A0AAV4U1U6</accession>
<reference evidence="1 2" key="1">
    <citation type="submission" date="2021-06" db="EMBL/GenBank/DDBJ databases">
        <title>Caerostris extrusa draft genome.</title>
        <authorList>
            <person name="Kono N."/>
            <person name="Arakawa K."/>
        </authorList>
    </citation>
    <scope>NUCLEOTIDE SEQUENCE [LARGE SCALE GENOMIC DNA]</scope>
</reference>